<protein>
    <submittedName>
        <fullName evidence="1">36527_t:CDS:1</fullName>
    </submittedName>
</protein>
<reference evidence="1" key="1">
    <citation type="submission" date="2021-06" db="EMBL/GenBank/DDBJ databases">
        <authorList>
            <person name="Kallberg Y."/>
            <person name="Tangrot J."/>
            <person name="Rosling A."/>
        </authorList>
    </citation>
    <scope>NUCLEOTIDE SEQUENCE</scope>
    <source>
        <strain evidence="1">MA461A</strain>
    </source>
</reference>
<comment type="caution">
    <text evidence="1">The sequence shown here is derived from an EMBL/GenBank/DDBJ whole genome shotgun (WGS) entry which is preliminary data.</text>
</comment>
<feature type="non-terminal residue" evidence="1">
    <location>
        <position position="118"/>
    </location>
</feature>
<name>A0ACA9S7W1_9GLOM</name>
<dbReference type="EMBL" id="CAJVQC010096982">
    <property type="protein sequence ID" value="CAG8829298.1"/>
    <property type="molecule type" value="Genomic_DNA"/>
</dbReference>
<evidence type="ECO:0000313" key="1">
    <source>
        <dbReference type="EMBL" id="CAG8829298.1"/>
    </source>
</evidence>
<organism evidence="1 2">
    <name type="scientific">Racocetra persica</name>
    <dbReference type="NCBI Taxonomy" id="160502"/>
    <lineage>
        <taxon>Eukaryota</taxon>
        <taxon>Fungi</taxon>
        <taxon>Fungi incertae sedis</taxon>
        <taxon>Mucoromycota</taxon>
        <taxon>Glomeromycotina</taxon>
        <taxon>Glomeromycetes</taxon>
        <taxon>Diversisporales</taxon>
        <taxon>Gigasporaceae</taxon>
        <taxon>Racocetra</taxon>
    </lineage>
</organism>
<keyword evidence="2" id="KW-1185">Reference proteome</keyword>
<evidence type="ECO:0000313" key="2">
    <source>
        <dbReference type="Proteomes" id="UP000789920"/>
    </source>
</evidence>
<gene>
    <name evidence="1" type="ORF">RPERSI_LOCUS27468</name>
</gene>
<dbReference type="Proteomes" id="UP000789920">
    <property type="component" value="Unassembled WGS sequence"/>
</dbReference>
<sequence length="118" mass="14105">NYNAHYSEKYHMNYEIYSHFDPESNIDFALLSDEYVTSNLSIIDDINKTDVFEDGDSENELEDSPLKEIYTDQTFTSFEVLEQCLKRYLIRISFETKIVRVEKENDICVRKIYKCSTW</sequence>
<feature type="non-terminal residue" evidence="1">
    <location>
        <position position="1"/>
    </location>
</feature>
<accession>A0ACA9S7W1</accession>
<proteinExistence type="predicted"/>